<evidence type="ECO:0000313" key="3">
    <source>
        <dbReference type="Proteomes" id="UP000289857"/>
    </source>
</evidence>
<dbReference type="EMBL" id="SBKN01000002">
    <property type="protein sequence ID" value="RXR23513.1"/>
    <property type="molecule type" value="Genomic_DNA"/>
</dbReference>
<dbReference type="Proteomes" id="UP000289857">
    <property type="component" value="Unassembled WGS sequence"/>
</dbReference>
<accession>A0A4Q1KBD9</accession>
<proteinExistence type="predicted"/>
<name>A0A4Q1KBD9_9FLAO</name>
<dbReference type="AlphaFoldDB" id="A0A4Q1KBD9"/>
<evidence type="ECO:0008006" key="4">
    <source>
        <dbReference type="Google" id="ProtNLM"/>
    </source>
</evidence>
<keyword evidence="3" id="KW-1185">Reference proteome</keyword>
<organism evidence="2 3">
    <name type="scientific">Flavobacterium stagni</name>
    <dbReference type="NCBI Taxonomy" id="2506421"/>
    <lineage>
        <taxon>Bacteria</taxon>
        <taxon>Pseudomonadati</taxon>
        <taxon>Bacteroidota</taxon>
        <taxon>Flavobacteriia</taxon>
        <taxon>Flavobacteriales</taxon>
        <taxon>Flavobacteriaceae</taxon>
        <taxon>Flavobacterium</taxon>
    </lineage>
</organism>
<evidence type="ECO:0000313" key="2">
    <source>
        <dbReference type="EMBL" id="RXR23513.1"/>
    </source>
</evidence>
<dbReference type="OrthoDB" id="9794212at2"/>
<dbReference type="InterPro" id="IPR023214">
    <property type="entry name" value="HAD_sf"/>
</dbReference>
<dbReference type="SUPFAM" id="SSF56784">
    <property type="entry name" value="HAD-like"/>
    <property type="match status" value="1"/>
</dbReference>
<comment type="caution">
    <text evidence="2">The sequence shown here is derived from an EMBL/GenBank/DDBJ whole genome shotgun (WGS) entry which is preliminary data.</text>
</comment>
<evidence type="ECO:0000256" key="1">
    <source>
        <dbReference type="SAM" id="Phobius"/>
    </source>
</evidence>
<dbReference type="Gene3D" id="3.40.50.1000">
    <property type="entry name" value="HAD superfamily/HAD-like"/>
    <property type="match status" value="1"/>
</dbReference>
<keyword evidence="1" id="KW-0812">Transmembrane</keyword>
<keyword evidence="1" id="KW-0472">Membrane</keyword>
<feature type="transmembrane region" description="Helical" evidence="1">
    <location>
        <begin position="50"/>
        <end position="70"/>
    </location>
</feature>
<gene>
    <name evidence="2" type="ORF">EQG61_05980</name>
</gene>
<keyword evidence="1" id="KW-1133">Transmembrane helix</keyword>
<sequence length="211" mass="24367">MYPFGLATFYGLTFIRTSMKKIVFVDFDETLYTHDSMLVFTRTYFGKGRYFFGMVILSPILLGYLLRLVSPTKAKTTWLRFFFGGMPKDKLASIGRQFALHEIDKALNRSLFDSLKKEQEYATICIVTASAKEWLEAWTEQQQFDLIATHLEYKNNKLTGNLHGKNCNAEEKVRRIQAVYDLAQYDCIEVHGYGRGDLPMHGLAKTVQQDE</sequence>
<dbReference type="Pfam" id="PF12710">
    <property type="entry name" value="HAD"/>
    <property type="match status" value="1"/>
</dbReference>
<protein>
    <recommendedName>
        <fullName evidence="4">Haloacid dehalogenase-like hydrolase</fullName>
    </recommendedName>
</protein>
<dbReference type="Gene3D" id="1.20.1440.100">
    <property type="entry name" value="SG protein - dephosphorylation function"/>
    <property type="match status" value="1"/>
</dbReference>
<reference evidence="3" key="1">
    <citation type="submission" date="2019-01" db="EMBL/GenBank/DDBJ databases">
        <title>Cytophagaceae bacterium strain CAR-16.</title>
        <authorList>
            <person name="Chen W.-M."/>
        </authorList>
    </citation>
    <scope>NUCLEOTIDE SEQUENCE [LARGE SCALE GENOMIC DNA]</scope>
    <source>
        <strain evidence="3">WWJ-16</strain>
    </source>
</reference>
<dbReference type="InterPro" id="IPR036412">
    <property type="entry name" value="HAD-like_sf"/>
</dbReference>